<accession>A0A0C4EE87</accession>
<evidence type="ECO:0000313" key="2">
    <source>
        <dbReference type="EMBL" id="KLU92105.1"/>
    </source>
</evidence>
<organism evidence="3 4">
    <name type="scientific">Magnaporthiopsis poae (strain ATCC 64411 / 73-15)</name>
    <name type="common">Kentucky bluegrass fungus</name>
    <name type="synonym">Magnaporthe poae</name>
    <dbReference type="NCBI Taxonomy" id="644358"/>
    <lineage>
        <taxon>Eukaryota</taxon>
        <taxon>Fungi</taxon>
        <taxon>Dikarya</taxon>
        <taxon>Ascomycota</taxon>
        <taxon>Pezizomycotina</taxon>
        <taxon>Sordariomycetes</taxon>
        <taxon>Sordariomycetidae</taxon>
        <taxon>Magnaporthales</taxon>
        <taxon>Magnaporthaceae</taxon>
        <taxon>Magnaporthiopsis</taxon>
    </lineage>
</organism>
<evidence type="ECO:0000313" key="3">
    <source>
        <dbReference type="EnsemblFungi" id="MAPG_11052T0"/>
    </source>
</evidence>
<dbReference type="EMBL" id="ADBL01002718">
    <property type="status" value="NOT_ANNOTATED_CDS"/>
    <property type="molecule type" value="Genomic_DNA"/>
</dbReference>
<reference evidence="4" key="2">
    <citation type="submission" date="2010-05" db="EMBL/GenBank/DDBJ databases">
        <title>The genome sequence of Magnaporthe poae strain ATCC 64411.</title>
        <authorList>
            <person name="Ma L.-J."/>
            <person name="Dead R."/>
            <person name="Young S."/>
            <person name="Zeng Q."/>
            <person name="Koehrsen M."/>
            <person name="Alvarado L."/>
            <person name="Berlin A."/>
            <person name="Chapman S.B."/>
            <person name="Chen Z."/>
            <person name="Freedman E."/>
            <person name="Gellesch M."/>
            <person name="Goldberg J."/>
            <person name="Griggs A."/>
            <person name="Gujja S."/>
            <person name="Heilman E.R."/>
            <person name="Heiman D."/>
            <person name="Hepburn T."/>
            <person name="Howarth C."/>
            <person name="Jen D."/>
            <person name="Larson L."/>
            <person name="Mehta T."/>
            <person name="Neiman D."/>
            <person name="Pearson M."/>
            <person name="Roberts A."/>
            <person name="Saif S."/>
            <person name="Shea T."/>
            <person name="Shenoy N."/>
            <person name="Sisk P."/>
            <person name="Stolte C."/>
            <person name="Sykes S."/>
            <person name="Walk T."/>
            <person name="White J."/>
            <person name="Yandava C."/>
            <person name="Haas B."/>
            <person name="Nusbaum C."/>
            <person name="Birren B."/>
        </authorList>
    </citation>
    <scope>NUCLEOTIDE SEQUENCE [LARGE SCALE GENOMIC DNA]</scope>
    <source>
        <strain evidence="4">ATCC 64411 / 73-15</strain>
    </source>
</reference>
<reference evidence="3" key="4">
    <citation type="journal article" date="2015" name="G3 (Bethesda)">
        <title>Genome sequences of three phytopathogenic species of the Magnaporthaceae family of fungi.</title>
        <authorList>
            <person name="Okagaki L.H."/>
            <person name="Nunes C.C."/>
            <person name="Sailsbery J."/>
            <person name="Clay B."/>
            <person name="Brown D."/>
            <person name="John T."/>
            <person name="Oh Y."/>
            <person name="Young N."/>
            <person name="Fitzgerald M."/>
            <person name="Haas B.J."/>
            <person name="Zeng Q."/>
            <person name="Young S."/>
            <person name="Adiconis X."/>
            <person name="Fan L."/>
            <person name="Levin J.Z."/>
            <person name="Mitchell T.K."/>
            <person name="Okubara P.A."/>
            <person name="Farman M.L."/>
            <person name="Kohn L.M."/>
            <person name="Birren B."/>
            <person name="Ma L.-J."/>
            <person name="Dean R.A."/>
        </authorList>
    </citation>
    <scope>NUCLEOTIDE SEQUENCE</scope>
    <source>
        <strain evidence="3">ATCC 64411 / 73-15</strain>
    </source>
</reference>
<keyword evidence="1" id="KW-0812">Transmembrane</keyword>
<evidence type="ECO:0000313" key="4">
    <source>
        <dbReference type="Proteomes" id="UP000011715"/>
    </source>
</evidence>
<proteinExistence type="predicted"/>
<dbReference type="VEuPathDB" id="FungiDB:MAPG_11052"/>
<evidence type="ECO:0000256" key="1">
    <source>
        <dbReference type="SAM" id="Phobius"/>
    </source>
</evidence>
<keyword evidence="1" id="KW-0472">Membrane</keyword>
<dbReference type="Proteomes" id="UP000011715">
    <property type="component" value="Unassembled WGS sequence"/>
</dbReference>
<feature type="transmembrane region" description="Helical" evidence="1">
    <location>
        <begin position="94"/>
        <end position="111"/>
    </location>
</feature>
<reference evidence="2" key="3">
    <citation type="submission" date="2011-03" db="EMBL/GenBank/DDBJ databases">
        <title>Annotation of Magnaporthe poae ATCC 64411.</title>
        <authorList>
            <person name="Ma L.-J."/>
            <person name="Dead R."/>
            <person name="Young S.K."/>
            <person name="Zeng Q."/>
            <person name="Gargeya S."/>
            <person name="Fitzgerald M."/>
            <person name="Haas B."/>
            <person name="Abouelleil A."/>
            <person name="Alvarado L."/>
            <person name="Arachchi H.M."/>
            <person name="Berlin A."/>
            <person name="Brown A."/>
            <person name="Chapman S.B."/>
            <person name="Chen Z."/>
            <person name="Dunbar C."/>
            <person name="Freedman E."/>
            <person name="Gearin G."/>
            <person name="Gellesch M."/>
            <person name="Goldberg J."/>
            <person name="Griggs A."/>
            <person name="Gujja S."/>
            <person name="Heiman D."/>
            <person name="Howarth C."/>
            <person name="Larson L."/>
            <person name="Lui A."/>
            <person name="MacDonald P.J.P."/>
            <person name="Mehta T."/>
            <person name="Montmayeur A."/>
            <person name="Murphy C."/>
            <person name="Neiman D."/>
            <person name="Pearson M."/>
            <person name="Priest M."/>
            <person name="Roberts A."/>
            <person name="Saif S."/>
            <person name="Shea T."/>
            <person name="Shenoy N."/>
            <person name="Sisk P."/>
            <person name="Stolte C."/>
            <person name="Sykes S."/>
            <person name="Yandava C."/>
            <person name="Wortman J."/>
            <person name="Nusbaum C."/>
            <person name="Birren B."/>
        </authorList>
    </citation>
    <scope>NUCLEOTIDE SEQUENCE</scope>
    <source>
        <strain evidence="2">ATCC 64411</strain>
    </source>
</reference>
<reference evidence="2" key="1">
    <citation type="submission" date="2010-05" db="EMBL/GenBank/DDBJ databases">
        <title>The Genome Sequence of Magnaporthe poae strain ATCC 64411.</title>
        <authorList>
            <consortium name="The Broad Institute Genome Sequencing Platform"/>
            <consortium name="Broad Institute Genome Sequencing Center for Infectious Disease"/>
            <person name="Ma L.-J."/>
            <person name="Dead R."/>
            <person name="Young S."/>
            <person name="Zeng Q."/>
            <person name="Koehrsen M."/>
            <person name="Alvarado L."/>
            <person name="Berlin A."/>
            <person name="Chapman S.B."/>
            <person name="Chen Z."/>
            <person name="Freedman E."/>
            <person name="Gellesch M."/>
            <person name="Goldberg J."/>
            <person name="Griggs A."/>
            <person name="Gujja S."/>
            <person name="Heilman E.R."/>
            <person name="Heiman D."/>
            <person name="Hepburn T."/>
            <person name="Howarth C."/>
            <person name="Jen D."/>
            <person name="Larson L."/>
            <person name="Mehta T."/>
            <person name="Neiman D."/>
            <person name="Pearson M."/>
            <person name="Roberts A."/>
            <person name="Saif S."/>
            <person name="Shea T."/>
            <person name="Shenoy N."/>
            <person name="Sisk P."/>
            <person name="Stolte C."/>
            <person name="Sykes S."/>
            <person name="Walk T."/>
            <person name="White J."/>
            <person name="Yandava C."/>
            <person name="Haas B."/>
            <person name="Nusbaum C."/>
            <person name="Birren B."/>
        </authorList>
    </citation>
    <scope>NUCLEOTIDE SEQUENCE</scope>
    <source>
        <strain evidence="2">ATCC 64411</strain>
    </source>
</reference>
<dbReference type="EMBL" id="GL876979">
    <property type="protein sequence ID" value="KLU92105.1"/>
    <property type="molecule type" value="Genomic_DNA"/>
</dbReference>
<protein>
    <submittedName>
        <fullName evidence="2 3">Uncharacterized protein</fullName>
    </submittedName>
</protein>
<name>A0A0C4EE87_MAGP6</name>
<sequence>MPRPGKTYHPQLLFCDFSPQPPNLFPSGAHQDLPNPLWTGPILNSRESALKPLSTPSIAVFPPSGECPWCHRFTRSYPTPLSCSPCRRRSSRRLVVWAFVAPALASVWLAGRTPTGNGISQ</sequence>
<dbReference type="EnsemblFungi" id="MAPG_11052T0">
    <property type="protein sequence ID" value="MAPG_11052T0"/>
    <property type="gene ID" value="MAPG_11052"/>
</dbReference>
<gene>
    <name evidence="2" type="ORF">MAPG_11052</name>
</gene>
<keyword evidence="4" id="KW-1185">Reference proteome</keyword>
<keyword evidence="1" id="KW-1133">Transmembrane helix</keyword>
<reference evidence="3" key="5">
    <citation type="submission" date="2015-06" db="UniProtKB">
        <authorList>
            <consortium name="EnsemblFungi"/>
        </authorList>
    </citation>
    <scope>IDENTIFICATION</scope>
    <source>
        <strain evidence="3">ATCC 64411</strain>
    </source>
</reference>
<dbReference type="AlphaFoldDB" id="A0A0C4EE87"/>